<dbReference type="Proteomes" id="UP000612362">
    <property type="component" value="Unassembled WGS sequence"/>
</dbReference>
<keyword evidence="1" id="KW-0812">Transmembrane</keyword>
<keyword evidence="3" id="KW-1185">Reference proteome</keyword>
<evidence type="ECO:0000313" key="3">
    <source>
        <dbReference type="Proteomes" id="UP000612362"/>
    </source>
</evidence>
<comment type="caution">
    <text evidence="2">The sequence shown here is derived from an EMBL/GenBank/DDBJ whole genome shotgun (WGS) entry which is preliminary data.</text>
</comment>
<accession>A0A8J3I750</accession>
<sequence>MQLAVRKQGIILFALFVLLILVLAGILVFSASLEGWFVFSLGHPNAIYPHGINPSVAPGMSVAYGPHVIYPRT</sequence>
<protein>
    <submittedName>
        <fullName evidence="2">Uncharacterized protein</fullName>
    </submittedName>
</protein>
<keyword evidence="1" id="KW-0472">Membrane</keyword>
<organism evidence="2 3">
    <name type="scientific">Ktedonospora formicarum</name>
    <dbReference type="NCBI Taxonomy" id="2778364"/>
    <lineage>
        <taxon>Bacteria</taxon>
        <taxon>Bacillati</taxon>
        <taxon>Chloroflexota</taxon>
        <taxon>Ktedonobacteria</taxon>
        <taxon>Ktedonobacterales</taxon>
        <taxon>Ktedonobacteraceae</taxon>
        <taxon>Ktedonospora</taxon>
    </lineage>
</organism>
<dbReference type="AlphaFoldDB" id="A0A8J3I750"/>
<name>A0A8J3I750_9CHLR</name>
<proteinExistence type="predicted"/>
<evidence type="ECO:0000256" key="1">
    <source>
        <dbReference type="SAM" id="Phobius"/>
    </source>
</evidence>
<reference evidence="2" key="1">
    <citation type="submission" date="2020-10" db="EMBL/GenBank/DDBJ databases">
        <title>Taxonomic study of unclassified bacteria belonging to the class Ktedonobacteria.</title>
        <authorList>
            <person name="Yabe S."/>
            <person name="Wang C.M."/>
            <person name="Zheng Y."/>
            <person name="Sakai Y."/>
            <person name="Cavaletti L."/>
            <person name="Monciardini P."/>
            <person name="Donadio S."/>
        </authorList>
    </citation>
    <scope>NUCLEOTIDE SEQUENCE</scope>
    <source>
        <strain evidence="2">SOSP1-1</strain>
    </source>
</reference>
<feature type="transmembrane region" description="Helical" evidence="1">
    <location>
        <begin position="12"/>
        <end position="33"/>
    </location>
</feature>
<evidence type="ECO:0000313" key="2">
    <source>
        <dbReference type="EMBL" id="GHO48338.1"/>
    </source>
</evidence>
<keyword evidence="1" id="KW-1133">Transmembrane helix</keyword>
<gene>
    <name evidence="2" type="ORF">KSX_65010</name>
</gene>
<dbReference type="EMBL" id="BNJF01000004">
    <property type="protein sequence ID" value="GHO48338.1"/>
    <property type="molecule type" value="Genomic_DNA"/>
</dbReference>